<dbReference type="GO" id="GO:0005886">
    <property type="term" value="C:plasma membrane"/>
    <property type="evidence" value="ECO:0007669"/>
    <property type="project" value="TreeGrafter"/>
</dbReference>
<organism evidence="4 5">
    <name type="scientific">Parashewanella curva</name>
    <dbReference type="NCBI Taxonomy" id="2338552"/>
    <lineage>
        <taxon>Bacteria</taxon>
        <taxon>Pseudomonadati</taxon>
        <taxon>Pseudomonadota</taxon>
        <taxon>Gammaproteobacteria</taxon>
        <taxon>Alteromonadales</taxon>
        <taxon>Shewanellaceae</taxon>
        <taxon>Parashewanella</taxon>
    </lineage>
</organism>
<dbReference type="Pfam" id="PF12704">
    <property type="entry name" value="MacB_PCD"/>
    <property type="match status" value="1"/>
</dbReference>
<evidence type="ECO:0000313" key="5">
    <source>
        <dbReference type="Proteomes" id="UP000281474"/>
    </source>
</evidence>
<name>A0A3L8PYA5_9GAMM</name>
<keyword evidence="5" id="KW-1185">Reference proteome</keyword>
<dbReference type="AlphaFoldDB" id="A0A3L8PYA5"/>
<dbReference type="PANTHER" id="PTHR30572">
    <property type="entry name" value="MEMBRANE COMPONENT OF TRANSPORTER-RELATED"/>
    <property type="match status" value="1"/>
</dbReference>
<dbReference type="Proteomes" id="UP000281474">
    <property type="component" value="Unassembled WGS sequence"/>
</dbReference>
<feature type="domain" description="MacB-like periplasmic core" evidence="3">
    <location>
        <begin position="58"/>
        <end position="228"/>
    </location>
</feature>
<keyword evidence="1" id="KW-0472">Membrane</keyword>
<comment type="caution">
    <text evidence="4">The sequence shown here is derived from an EMBL/GenBank/DDBJ whole genome shotgun (WGS) entry which is preliminary data.</text>
</comment>
<evidence type="ECO:0000256" key="2">
    <source>
        <dbReference type="SAM" id="SignalP"/>
    </source>
</evidence>
<feature type="chain" id="PRO_5018009060" description="MacB-like periplasmic core domain-containing protein" evidence="2">
    <location>
        <begin position="20"/>
        <end position="391"/>
    </location>
</feature>
<sequence length="391" mass="44172">MQLASAAIVLMASAMLAKAAYQDLYRDLGFEAGNLHIVRASFYEDSRVLPPMEQDTAQKRFEMEKGLVVQNRQIWRELSTQIKEKYPNIQILKTNNTPYSFQSYSYVISMDSESNQSHSFKRLDFSDTYFDDFKIPLLAGRSITEDEYNTQANSAVINETAARLLAKGKPLDEVLGRRVNSNIIVGVVANTYSRDAPDGDFGVLYSVDDINSSDISFVMRISDGKSFDVAELEKIINNGHPDIEKVKSFDVQQEYYKATLDKRLQYYFIIALSCLTLALAAFGSSGMAFSFAEIKRFELAIRMATGATRKSLLKKTLSEFSGLLVVTFAFSIIVSALIYFLIQRQVNVLPEFSWDALVFFSMILVSIVMTAVCWVVWRVINAEPMQALREL</sequence>
<keyword evidence="1" id="KW-0812">Transmembrane</keyword>
<feature type="transmembrane region" description="Helical" evidence="1">
    <location>
        <begin position="354"/>
        <end position="377"/>
    </location>
</feature>
<feature type="signal peptide" evidence="2">
    <location>
        <begin position="1"/>
        <end position="19"/>
    </location>
</feature>
<protein>
    <recommendedName>
        <fullName evidence="3">MacB-like periplasmic core domain-containing protein</fullName>
    </recommendedName>
</protein>
<keyword evidence="2" id="KW-0732">Signal</keyword>
<evidence type="ECO:0000313" key="4">
    <source>
        <dbReference type="EMBL" id="RLV59799.1"/>
    </source>
</evidence>
<dbReference type="InterPro" id="IPR050250">
    <property type="entry name" value="Macrolide_Exporter_MacB"/>
</dbReference>
<dbReference type="InterPro" id="IPR025857">
    <property type="entry name" value="MacB_PCD"/>
</dbReference>
<reference evidence="4 5" key="1">
    <citation type="submission" date="2018-09" db="EMBL/GenBank/DDBJ databases">
        <title>Phylogeny of the Shewanellaceae, and recommendation for two new genera, Pseudoshewanella and Parashewanella.</title>
        <authorList>
            <person name="Wang G."/>
        </authorList>
    </citation>
    <scope>NUCLEOTIDE SEQUENCE [LARGE SCALE GENOMIC DNA]</scope>
    <source>
        <strain evidence="4 5">C51</strain>
    </source>
</reference>
<evidence type="ECO:0000256" key="1">
    <source>
        <dbReference type="SAM" id="Phobius"/>
    </source>
</evidence>
<evidence type="ECO:0000259" key="3">
    <source>
        <dbReference type="Pfam" id="PF12704"/>
    </source>
</evidence>
<accession>A0A3L8PYA5</accession>
<dbReference type="GO" id="GO:0022857">
    <property type="term" value="F:transmembrane transporter activity"/>
    <property type="evidence" value="ECO:0007669"/>
    <property type="project" value="TreeGrafter"/>
</dbReference>
<keyword evidence="1" id="KW-1133">Transmembrane helix</keyword>
<dbReference type="OrthoDB" id="5711186at2"/>
<proteinExistence type="predicted"/>
<gene>
    <name evidence="4" type="ORF">D5018_10000</name>
</gene>
<feature type="transmembrane region" description="Helical" evidence="1">
    <location>
        <begin position="266"/>
        <end position="292"/>
    </location>
</feature>
<dbReference type="RefSeq" id="WP_121838862.1">
    <property type="nucleotide sequence ID" value="NZ_ML014775.1"/>
</dbReference>
<feature type="transmembrane region" description="Helical" evidence="1">
    <location>
        <begin position="320"/>
        <end position="342"/>
    </location>
</feature>
<dbReference type="PANTHER" id="PTHR30572:SF18">
    <property type="entry name" value="ABC-TYPE MACROLIDE FAMILY EXPORT SYSTEM PERMEASE COMPONENT 2"/>
    <property type="match status" value="1"/>
</dbReference>
<dbReference type="EMBL" id="QZEI01000026">
    <property type="protein sequence ID" value="RLV59799.1"/>
    <property type="molecule type" value="Genomic_DNA"/>
</dbReference>